<dbReference type="Proteomes" id="UP000327157">
    <property type="component" value="Chromosome 14"/>
</dbReference>
<reference evidence="2 3" key="1">
    <citation type="submission" date="2019-09" db="EMBL/GenBank/DDBJ databases">
        <authorList>
            <person name="Ou C."/>
        </authorList>
    </citation>
    <scope>NUCLEOTIDE SEQUENCE [LARGE SCALE GENOMIC DNA]</scope>
    <source>
        <strain evidence="2">S2</strain>
        <tissue evidence="2">Leaf</tissue>
    </source>
</reference>
<feature type="region of interest" description="Disordered" evidence="1">
    <location>
        <begin position="216"/>
        <end position="255"/>
    </location>
</feature>
<proteinExistence type="predicted"/>
<dbReference type="Pfam" id="PF14223">
    <property type="entry name" value="Retrotran_gag_2"/>
    <property type="match status" value="1"/>
</dbReference>
<evidence type="ECO:0000256" key="1">
    <source>
        <dbReference type="SAM" id="MobiDB-lite"/>
    </source>
</evidence>
<comment type="caution">
    <text evidence="2">The sequence shown here is derived from an EMBL/GenBank/DDBJ whole genome shotgun (WGS) entry which is preliminary data.</text>
</comment>
<organism evidence="2 3">
    <name type="scientific">Pyrus ussuriensis x Pyrus communis</name>
    <dbReference type="NCBI Taxonomy" id="2448454"/>
    <lineage>
        <taxon>Eukaryota</taxon>
        <taxon>Viridiplantae</taxon>
        <taxon>Streptophyta</taxon>
        <taxon>Embryophyta</taxon>
        <taxon>Tracheophyta</taxon>
        <taxon>Spermatophyta</taxon>
        <taxon>Magnoliopsida</taxon>
        <taxon>eudicotyledons</taxon>
        <taxon>Gunneridae</taxon>
        <taxon>Pentapetalae</taxon>
        <taxon>rosids</taxon>
        <taxon>fabids</taxon>
        <taxon>Rosales</taxon>
        <taxon>Rosaceae</taxon>
        <taxon>Amygdaloideae</taxon>
        <taxon>Maleae</taxon>
        <taxon>Pyrus</taxon>
    </lineage>
</organism>
<protein>
    <recommendedName>
        <fullName evidence="4">Retrotransposon Copia-like N-terminal domain-containing protein</fullName>
    </recommendedName>
</protein>
<dbReference type="EMBL" id="SMOL01000553">
    <property type="protein sequence ID" value="KAB2608276.1"/>
    <property type="molecule type" value="Genomic_DNA"/>
</dbReference>
<evidence type="ECO:0008006" key="4">
    <source>
        <dbReference type="Google" id="ProtNLM"/>
    </source>
</evidence>
<gene>
    <name evidence="2" type="ORF">D8674_011444</name>
</gene>
<sequence>MASLSLKIEGLLGMPTIRLQDDNFANWSFQFRSILEGYDFFEGTNVWPPKYVISLEDGVTKEITNAYREWVKTDKALLSLLITILGDEAIEYVVGYKTAHEAWTSLIDRYATVSRARINHLKTELHTIKKGADTIEKYLLRLKGLKDQLLAAGEIVSDNDLIVVALAGLPSEYNMIKIGGLQFPMTGMYSYGESFNAAAQRGQGFPDGGFGFISQNQRHNGNGPPGGGFNQRFNSRPRFNGGNGQGNKDNINERNKWWRSVLHS</sequence>
<accession>A0A5N5FYV6</accession>
<reference evidence="3" key="2">
    <citation type="submission" date="2019-10" db="EMBL/GenBank/DDBJ databases">
        <title>A de novo genome assembly of a pear dwarfing rootstock.</title>
        <authorList>
            <person name="Wang F."/>
            <person name="Wang J."/>
            <person name="Li S."/>
            <person name="Zhang Y."/>
            <person name="Fang M."/>
            <person name="Ma L."/>
            <person name="Zhao Y."/>
            <person name="Jiang S."/>
        </authorList>
    </citation>
    <scope>NUCLEOTIDE SEQUENCE [LARGE SCALE GENOMIC DNA]</scope>
</reference>
<dbReference type="PANTHER" id="PTHR47481">
    <property type="match status" value="1"/>
</dbReference>
<dbReference type="OrthoDB" id="913984at2759"/>
<keyword evidence="3" id="KW-1185">Reference proteome</keyword>
<dbReference type="AlphaFoldDB" id="A0A5N5FYV6"/>
<dbReference type="PANTHER" id="PTHR47481:SF22">
    <property type="entry name" value="RETROTRANSPOSON GAG DOMAIN-CONTAINING PROTEIN"/>
    <property type="match status" value="1"/>
</dbReference>
<reference evidence="2 3" key="3">
    <citation type="submission" date="2019-11" db="EMBL/GenBank/DDBJ databases">
        <title>A de novo genome assembly of a pear dwarfing rootstock.</title>
        <authorList>
            <person name="Wang F."/>
            <person name="Wang J."/>
            <person name="Li S."/>
            <person name="Zhang Y."/>
            <person name="Fang M."/>
            <person name="Ma L."/>
            <person name="Zhao Y."/>
            <person name="Jiang S."/>
        </authorList>
    </citation>
    <scope>NUCLEOTIDE SEQUENCE [LARGE SCALE GENOMIC DNA]</scope>
    <source>
        <strain evidence="2">S2</strain>
        <tissue evidence="2">Leaf</tissue>
    </source>
</reference>
<evidence type="ECO:0000313" key="3">
    <source>
        <dbReference type="Proteomes" id="UP000327157"/>
    </source>
</evidence>
<evidence type="ECO:0000313" key="2">
    <source>
        <dbReference type="EMBL" id="KAB2608276.1"/>
    </source>
</evidence>
<name>A0A5N5FYV6_9ROSA</name>